<gene>
    <name evidence="8" type="ORF">SAMN05216474_2122</name>
</gene>
<keyword evidence="2 5" id="KW-0732">Signal</keyword>
<evidence type="ECO:0000256" key="3">
    <source>
        <dbReference type="ARBA" id="ARBA00023002"/>
    </source>
</evidence>
<feature type="domain" description="Secretion system C-terminal sorting" evidence="7">
    <location>
        <begin position="335"/>
        <end position="411"/>
    </location>
</feature>
<protein>
    <submittedName>
        <fullName evidence="8">Por secretion system C-terminal sorting domain-containing protein</fullName>
    </submittedName>
</protein>
<dbReference type="OrthoDB" id="9757546at2"/>
<feature type="domain" description="Plastocyanin-like" evidence="6">
    <location>
        <begin position="51"/>
        <end position="150"/>
    </location>
</feature>
<dbReference type="EMBL" id="FPAS01000003">
    <property type="protein sequence ID" value="SFT74699.1"/>
    <property type="molecule type" value="Genomic_DNA"/>
</dbReference>
<evidence type="ECO:0000256" key="2">
    <source>
        <dbReference type="ARBA" id="ARBA00022729"/>
    </source>
</evidence>
<dbReference type="InterPro" id="IPR008972">
    <property type="entry name" value="Cupredoxin"/>
</dbReference>
<evidence type="ECO:0000259" key="6">
    <source>
        <dbReference type="Pfam" id="PF07732"/>
    </source>
</evidence>
<dbReference type="Pfam" id="PF18962">
    <property type="entry name" value="Por_Secre_tail"/>
    <property type="match status" value="1"/>
</dbReference>
<dbReference type="InterPro" id="IPR026444">
    <property type="entry name" value="Secre_tail"/>
</dbReference>
<evidence type="ECO:0000313" key="9">
    <source>
        <dbReference type="Proteomes" id="UP000236454"/>
    </source>
</evidence>
<evidence type="ECO:0000256" key="4">
    <source>
        <dbReference type="ARBA" id="ARBA00023008"/>
    </source>
</evidence>
<feature type="signal peptide" evidence="5">
    <location>
        <begin position="1"/>
        <end position="19"/>
    </location>
</feature>
<dbReference type="GO" id="GO:0005507">
    <property type="term" value="F:copper ion binding"/>
    <property type="evidence" value="ECO:0007669"/>
    <property type="project" value="InterPro"/>
</dbReference>
<dbReference type="STRING" id="477690.SAMN05216474_2122"/>
<proteinExistence type="predicted"/>
<name>A0A1I7AIB7_9FLAO</name>
<sequence length="414" mass="46313">MNFKILILLVLCFASTSYSQQNVDVFLIARNTGEKILANNDTIRTFGFANSLGVHPTVPGPTIIANEGDSVHIDLWNVSQGAPHTIHLHGLDVDQQNDGVPHLSFSIEHMDHGYYHFKAPHAGTYLYHCHVASTIHVQAGMYGLIIIKPSDGSNTTWNGGHPYTNEHSYFLSEIDTLWHTDSVLMHDHDPNLTIHTVEIPKYDPQFFLVNGLSDHQLIDSTVEFVSAVNQMDYIRLANIGYYGTRVILPTGLNARIVASDGRPLPTEEISDTVVLYPGERFGVLTEPDMEFQSQIIYEYFDLNTMTVRGTQVVPVIVSGFANTTTLSTAPDAVKVYPNPFNAFTTVEFELEEASKTRVRMFDIHGKLIDEIPFKLYEKGTNTLTIGDKLTHKGTYIIQVTIQGKGDTFQRIIKM</sequence>
<evidence type="ECO:0000313" key="8">
    <source>
        <dbReference type="EMBL" id="SFT74699.1"/>
    </source>
</evidence>
<keyword evidence="3" id="KW-0560">Oxidoreductase</keyword>
<reference evidence="8 9" key="1">
    <citation type="submission" date="2016-10" db="EMBL/GenBank/DDBJ databases">
        <authorList>
            <person name="de Groot N.N."/>
        </authorList>
    </citation>
    <scope>NUCLEOTIDE SEQUENCE [LARGE SCALE GENOMIC DNA]</scope>
    <source>
        <strain evidence="8 9">CGMCC 1.7005</strain>
    </source>
</reference>
<keyword evidence="4" id="KW-0186">Copper</keyword>
<dbReference type="NCBIfam" id="TIGR04183">
    <property type="entry name" value="Por_Secre_tail"/>
    <property type="match status" value="1"/>
</dbReference>
<evidence type="ECO:0000256" key="5">
    <source>
        <dbReference type="SAM" id="SignalP"/>
    </source>
</evidence>
<dbReference type="Pfam" id="PF07732">
    <property type="entry name" value="Cu-oxidase_3"/>
    <property type="match status" value="1"/>
</dbReference>
<keyword evidence="9" id="KW-1185">Reference proteome</keyword>
<dbReference type="Gene3D" id="2.60.40.420">
    <property type="entry name" value="Cupredoxins - blue copper proteins"/>
    <property type="match status" value="1"/>
</dbReference>
<dbReference type="InterPro" id="IPR045087">
    <property type="entry name" value="Cu-oxidase_fam"/>
</dbReference>
<organism evidence="8 9">
    <name type="scientific">Lishizhenia tianjinensis</name>
    <dbReference type="NCBI Taxonomy" id="477690"/>
    <lineage>
        <taxon>Bacteria</taxon>
        <taxon>Pseudomonadati</taxon>
        <taxon>Bacteroidota</taxon>
        <taxon>Flavobacteriia</taxon>
        <taxon>Flavobacteriales</taxon>
        <taxon>Crocinitomicaceae</taxon>
        <taxon>Lishizhenia</taxon>
    </lineage>
</organism>
<dbReference type="Proteomes" id="UP000236454">
    <property type="component" value="Unassembled WGS sequence"/>
</dbReference>
<feature type="chain" id="PRO_5014764043" evidence="5">
    <location>
        <begin position="20"/>
        <end position="414"/>
    </location>
</feature>
<dbReference type="SUPFAM" id="SSF49503">
    <property type="entry name" value="Cupredoxins"/>
    <property type="match status" value="2"/>
</dbReference>
<evidence type="ECO:0000259" key="7">
    <source>
        <dbReference type="Pfam" id="PF18962"/>
    </source>
</evidence>
<dbReference type="PANTHER" id="PTHR11709:SF394">
    <property type="entry name" value="FI03373P-RELATED"/>
    <property type="match status" value="1"/>
</dbReference>
<dbReference type="InterPro" id="IPR011707">
    <property type="entry name" value="Cu-oxidase-like_N"/>
</dbReference>
<dbReference type="RefSeq" id="WP_090249221.1">
    <property type="nucleotide sequence ID" value="NZ_FPAS01000003.1"/>
</dbReference>
<dbReference type="GO" id="GO:0016491">
    <property type="term" value="F:oxidoreductase activity"/>
    <property type="evidence" value="ECO:0007669"/>
    <property type="project" value="UniProtKB-KW"/>
</dbReference>
<dbReference type="AlphaFoldDB" id="A0A1I7AIB7"/>
<accession>A0A1I7AIB7</accession>
<evidence type="ECO:0000256" key="1">
    <source>
        <dbReference type="ARBA" id="ARBA00022723"/>
    </source>
</evidence>
<keyword evidence="1" id="KW-0479">Metal-binding</keyword>
<dbReference type="PANTHER" id="PTHR11709">
    <property type="entry name" value="MULTI-COPPER OXIDASE"/>
    <property type="match status" value="1"/>
</dbReference>